<dbReference type="PROSITE" id="PS00829">
    <property type="entry name" value="GREAB_1"/>
    <property type="match status" value="1"/>
</dbReference>
<dbReference type="PANTHER" id="PTHR30437:SF4">
    <property type="entry name" value="TRANSCRIPTION ELONGATION FACTOR GREA"/>
    <property type="match status" value="1"/>
</dbReference>
<evidence type="ECO:0000256" key="6">
    <source>
        <dbReference type="ARBA" id="ARBA00024916"/>
    </source>
</evidence>
<evidence type="ECO:0000256" key="3">
    <source>
        <dbReference type="ARBA" id="ARBA00023015"/>
    </source>
</evidence>
<organism evidence="11 12">
    <name type="scientific">Phytoactinopolyspora alkaliphila</name>
    <dbReference type="NCBI Taxonomy" id="1783498"/>
    <lineage>
        <taxon>Bacteria</taxon>
        <taxon>Bacillati</taxon>
        <taxon>Actinomycetota</taxon>
        <taxon>Actinomycetes</taxon>
        <taxon>Jiangellales</taxon>
        <taxon>Jiangellaceae</taxon>
        <taxon>Phytoactinopolyspora</taxon>
    </lineage>
</organism>
<dbReference type="PIRSF" id="PIRSF006092">
    <property type="entry name" value="GreA_GreB"/>
    <property type="match status" value="1"/>
</dbReference>
<dbReference type="NCBIfam" id="NF001262">
    <property type="entry name" value="PRK00226.1-3"/>
    <property type="match status" value="1"/>
</dbReference>
<keyword evidence="11" id="KW-0251">Elongation factor</keyword>
<dbReference type="Gene3D" id="1.10.287.180">
    <property type="entry name" value="Transcription elongation factor, GreA/GreB, N-terminal domain"/>
    <property type="match status" value="1"/>
</dbReference>
<protein>
    <recommendedName>
        <fullName evidence="2 8">Transcription elongation factor GreA</fullName>
    </recommendedName>
    <alternativeName>
        <fullName evidence="7 8">Transcript cleavage factor GreA</fullName>
    </alternativeName>
</protein>
<dbReference type="InterPro" id="IPR028624">
    <property type="entry name" value="Tscrpt_elong_fac_GreA/B"/>
</dbReference>
<evidence type="ECO:0000259" key="9">
    <source>
        <dbReference type="Pfam" id="PF01272"/>
    </source>
</evidence>
<dbReference type="InterPro" id="IPR018151">
    <property type="entry name" value="TF_GreA/GreB_CS"/>
</dbReference>
<gene>
    <name evidence="8 11" type="primary">greA</name>
    <name evidence="11" type="ORF">G1H11_08035</name>
</gene>
<keyword evidence="11" id="KW-0648">Protein biosynthesis</keyword>
<dbReference type="PANTHER" id="PTHR30437">
    <property type="entry name" value="TRANSCRIPTION ELONGATION FACTOR GREA"/>
    <property type="match status" value="1"/>
</dbReference>
<dbReference type="GO" id="GO:0003746">
    <property type="term" value="F:translation elongation factor activity"/>
    <property type="evidence" value="ECO:0007669"/>
    <property type="project" value="UniProtKB-KW"/>
</dbReference>
<dbReference type="SUPFAM" id="SSF54534">
    <property type="entry name" value="FKBP-like"/>
    <property type="match status" value="1"/>
</dbReference>
<dbReference type="GO" id="GO:0006354">
    <property type="term" value="P:DNA-templated transcription elongation"/>
    <property type="evidence" value="ECO:0007669"/>
    <property type="project" value="TreeGrafter"/>
</dbReference>
<dbReference type="GO" id="GO:0070063">
    <property type="term" value="F:RNA polymerase binding"/>
    <property type="evidence" value="ECO:0007669"/>
    <property type="project" value="InterPro"/>
</dbReference>
<dbReference type="Pfam" id="PF01272">
    <property type="entry name" value="GreA_GreB"/>
    <property type="match status" value="1"/>
</dbReference>
<evidence type="ECO:0000313" key="12">
    <source>
        <dbReference type="Proteomes" id="UP000469185"/>
    </source>
</evidence>
<evidence type="ECO:0000256" key="5">
    <source>
        <dbReference type="ARBA" id="ARBA00023163"/>
    </source>
</evidence>
<dbReference type="GO" id="GO:0003677">
    <property type="term" value="F:DNA binding"/>
    <property type="evidence" value="ECO:0007669"/>
    <property type="project" value="UniProtKB-UniRule"/>
</dbReference>
<keyword evidence="5 8" id="KW-0804">Transcription</keyword>
<keyword evidence="4 8" id="KW-0238">DNA-binding</keyword>
<evidence type="ECO:0000256" key="2">
    <source>
        <dbReference type="ARBA" id="ARBA00013729"/>
    </source>
</evidence>
<sequence>MTATSDNVAWLTQDAYNHLKDELEHLMGPARSEIAKRIEAARAEGDLSENGGYHAAKEEQGKQEARIHQLQQLLQRARVGETPPDDGVVEPGMIVEIKFAGDDEIERFLLGSRELLQLDDSVDLEVYSTQSPLGAALHGQAAGSTVTYEAPNGREVTVEIVSAKPYTG</sequence>
<feature type="domain" description="Transcription elongation factor GreA/GreB N-terminal" evidence="10">
    <location>
        <begin position="10"/>
        <end position="79"/>
    </location>
</feature>
<evidence type="ECO:0000256" key="7">
    <source>
        <dbReference type="ARBA" id="ARBA00030776"/>
    </source>
</evidence>
<feature type="domain" description="Transcription elongation factor GreA/GreB C-terminal" evidence="9">
    <location>
        <begin position="86"/>
        <end position="164"/>
    </location>
</feature>
<dbReference type="InterPro" id="IPR036953">
    <property type="entry name" value="GreA/GreB_C_sf"/>
</dbReference>
<comment type="caution">
    <text evidence="11">The sequence shown here is derived from an EMBL/GenBank/DDBJ whole genome shotgun (WGS) entry which is preliminary data.</text>
</comment>
<dbReference type="Gene3D" id="3.10.50.30">
    <property type="entry name" value="Transcription elongation factor, GreA/GreB, C-terminal domain"/>
    <property type="match status" value="1"/>
</dbReference>
<reference evidence="11 12" key="1">
    <citation type="submission" date="2020-02" db="EMBL/GenBank/DDBJ databases">
        <authorList>
            <person name="Li X.-J."/>
            <person name="Feng X.-M."/>
        </authorList>
    </citation>
    <scope>NUCLEOTIDE SEQUENCE [LARGE SCALE GENOMIC DNA]</scope>
    <source>
        <strain evidence="11 12">CGMCC 4.7225</strain>
    </source>
</reference>
<evidence type="ECO:0000256" key="1">
    <source>
        <dbReference type="ARBA" id="ARBA00008213"/>
    </source>
</evidence>
<dbReference type="InterPro" id="IPR001437">
    <property type="entry name" value="Tscrpt_elong_fac_GreA/B_C"/>
</dbReference>
<dbReference type="SUPFAM" id="SSF46557">
    <property type="entry name" value="GreA transcript cleavage protein, N-terminal domain"/>
    <property type="match status" value="1"/>
</dbReference>
<dbReference type="Proteomes" id="UP000469185">
    <property type="component" value="Unassembled WGS sequence"/>
</dbReference>
<accession>A0A6N9YJU6</accession>
<comment type="function">
    <text evidence="6 8">Necessary for efficient RNA polymerase transcription elongation past template-encoded arresting sites. The arresting sites in DNA have the property of trapping a certain fraction of elongating RNA polymerases that pass through, resulting in locked ternary complexes. Cleavage of the nascent transcript by cleavage factors such as GreA or GreB allows the resumption of elongation from the new 3'terminus. GreA releases sequences of 2 to 3 nucleotides.</text>
</comment>
<dbReference type="Pfam" id="PF03449">
    <property type="entry name" value="GreA_GreB_N"/>
    <property type="match status" value="1"/>
</dbReference>
<evidence type="ECO:0000256" key="8">
    <source>
        <dbReference type="HAMAP-Rule" id="MF_00105"/>
    </source>
</evidence>
<dbReference type="InterPro" id="IPR022691">
    <property type="entry name" value="Tscrpt_elong_fac_GreA/B_N"/>
</dbReference>
<keyword evidence="3 8" id="KW-0805">Transcription regulation</keyword>
<evidence type="ECO:0000256" key="4">
    <source>
        <dbReference type="ARBA" id="ARBA00023125"/>
    </source>
</evidence>
<name>A0A6N9YJU6_9ACTN</name>
<dbReference type="InterPro" id="IPR036805">
    <property type="entry name" value="Tscrpt_elong_fac_GreA/B_N_sf"/>
</dbReference>
<evidence type="ECO:0000259" key="10">
    <source>
        <dbReference type="Pfam" id="PF03449"/>
    </source>
</evidence>
<dbReference type="FunFam" id="1.10.287.180:FF:000001">
    <property type="entry name" value="Transcription elongation factor GreA"/>
    <property type="match status" value="1"/>
</dbReference>
<proteinExistence type="inferred from homology"/>
<evidence type="ECO:0000313" key="11">
    <source>
        <dbReference type="EMBL" id="NED95263.1"/>
    </source>
</evidence>
<comment type="similarity">
    <text evidence="1 8">Belongs to the GreA/GreB family.</text>
</comment>
<dbReference type="AlphaFoldDB" id="A0A6N9YJU6"/>
<keyword evidence="12" id="KW-1185">Reference proteome</keyword>
<dbReference type="HAMAP" id="MF_00105">
    <property type="entry name" value="GreA_GreB"/>
    <property type="match status" value="1"/>
</dbReference>
<dbReference type="RefSeq" id="WP_163817755.1">
    <property type="nucleotide sequence ID" value="NZ_JAAGOB010000003.1"/>
</dbReference>
<dbReference type="EMBL" id="JAAGOB010000003">
    <property type="protein sequence ID" value="NED95263.1"/>
    <property type="molecule type" value="Genomic_DNA"/>
</dbReference>
<dbReference type="GO" id="GO:0032784">
    <property type="term" value="P:regulation of DNA-templated transcription elongation"/>
    <property type="evidence" value="ECO:0007669"/>
    <property type="project" value="UniProtKB-UniRule"/>
</dbReference>
<dbReference type="InterPro" id="IPR023459">
    <property type="entry name" value="Tscrpt_elong_fac_GreA/B_fam"/>
</dbReference>